<comment type="cofactor">
    <cofactor evidence="1">
        <name>Zn(2+)</name>
        <dbReference type="ChEBI" id="CHEBI:29105"/>
    </cofactor>
</comment>
<evidence type="ECO:0000256" key="8">
    <source>
        <dbReference type="SAM" id="SignalP"/>
    </source>
</evidence>
<evidence type="ECO:0000256" key="5">
    <source>
        <dbReference type="ARBA" id="ARBA00022833"/>
    </source>
</evidence>
<evidence type="ECO:0000256" key="2">
    <source>
        <dbReference type="ARBA" id="ARBA00005988"/>
    </source>
</evidence>
<reference evidence="10" key="1">
    <citation type="journal article" date="2023" name="Mol. Phylogenet. Evol.">
        <title>Genome-scale phylogeny and comparative genomics of the fungal order Sordariales.</title>
        <authorList>
            <person name="Hensen N."/>
            <person name="Bonometti L."/>
            <person name="Westerberg I."/>
            <person name="Brannstrom I.O."/>
            <person name="Guillou S."/>
            <person name="Cros-Aarteil S."/>
            <person name="Calhoun S."/>
            <person name="Haridas S."/>
            <person name="Kuo A."/>
            <person name="Mondo S."/>
            <person name="Pangilinan J."/>
            <person name="Riley R."/>
            <person name="LaButti K."/>
            <person name="Andreopoulos B."/>
            <person name="Lipzen A."/>
            <person name="Chen C."/>
            <person name="Yan M."/>
            <person name="Daum C."/>
            <person name="Ng V."/>
            <person name="Clum A."/>
            <person name="Steindorff A."/>
            <person name="Ohm R.A."/>
            <person name="Martin F."/>
            <person name="Silar P."/>
            <person name="Natvig D.O."/>
            <person name="Lalanne C."/>
            <person name="Gautier V."/>
            <person name="Ament-Velasquez S.L."/>
            <person name="Kruys A."/>
            <person name="Hutchinson M.I."/>
            <person name="Powell A.J."/>
            <person name="Barry K."/>
            <person name="Miller A.N."/>
            <person name="Grigoriev I.V."/>
            <person name="Debuchy R."/>
            <person name="Gladieux P."/>
            <person name="Hiltunen Thoren M."/>
            <person name="Johannesson H."/>
        </authorList>
    </citation>
    <scope>NUCLEOTIDE SEQUENCE</scope>
    <source>
        <strain evidence="10">CBS 955.72</strain>
    </source>
</reference>
<gene>
    <name evidence="10" type="ORF">B0T25DRAFT_590954</name>
</gene>
<dbReference type="GO" id="GO:0006508">
    <property type="term" value="P:proteolysis"/>
    <property type="evidence" value="ECO:0007669"/>
    <property type="project" value="UniProtKB-KW"/>
</dbReference>
<name>A0AAJ0HJ82_9PEZI</name>
<feature type="signal peptide" evidence="8">
    <location>
        <begin position="1"/>
        <end position="16"/>
    </location>
</feature>
<keyword evidence="6" id="KW-0482">Metalloprotease</keyword>
<sequence>MRLILLLYAHTGFTCLLEVERLGGHWTDSSLKQRNLMRGEEGFVPQNVSLPVGQGDRFNGGTKAPRGLGVQPKNSTVPSILNLDEINSALAGLSREFGLEMVKFPTKTYENRTILGAKTGNFSNGKVTAYIESGIHARERGGPDHVLYFISDLLWAQREKTGLTYGGVSYTHANVQAVLDLGIVFFPTVNPDGLKYDLRTNDCWRKNRNPASANSSNPNTVGVDLNRNFDFLWDFPKYFAPGVQAASKDPASVSFAGTTAFSEPETQGIRWAVDEFPNLGWFVDIHSTAATVLYPFGDDSNQIADPSQNWANSSWDGQRGVIPDRGPGQPSYQSYISEKDRDVFTVVAGNMANRVFDATGSEYSAKQIAHLYPTSGSTADYVYAHSLAKGDGGKKSTYGFGLEFGQPNLNHTCGFYPTGEIHNTNVLEVGVALMEFLLGAVKERKA</sequence>
<keyword evidence="5" id="KW-0862">Zinc</keyword>
<comment type="caution">
    <text evidence="7">Lacks conserved residue(s) required for the propagation of feature annotation.</text>
</comment>
<dbReference type="PROSITE" id="PS52035">
    <property type="entry name" value="PEPTIDASE_M14"/>
    <property type="match status" value="1"/>
</dbReference>
<keyword evidence="11" id="KW-1185">Reference proteome</keyword>
<evidence type="ECO:0000259" key="9">
    <source>
        <dbReference type="PROSITE" id="PS52035"/>
    </source>
</evidence>
<dbReference type="EMBL" id="JAUIQD010000004">
    <property type="protein sequence ID" value="KAK3353374.1"/>
    <property type="molecule type" value="Genomic_DNA"/>
</dbReference>
<proteinExistence type="inferred from homology"/>
<keyword evidence="10" id="KW-0121">Carboxypeptidase</keyword>
<evidence type="ECO:0000313" key="11">
    <source>
        <dbReference type="Proteomes" id="UP001275084"/>
    </source>
</evidence>
<evidence type="ECO:0000256" key="1">
    <source>
        <dbReference type="ARBA" id="ARBA00001947"/>
    </source>
</evidence>
<protein>
    <submittedName>
        <fullName evidence="10">Carboxypeptidase A</fullName>
    </submittedName>
</protein>
<comment type="similarity">
    <text evidence="2 7">Belongs to the peptidase M14 family.</text>
</comment>
<keyword evidence="3" id="KW-0645">Protease</keyword>
<dbReference type="AlphaFoldDB" id="A0AAJ0HJ82"/>
<dbReference type="InterPro" id="IPR000834">
    <property type="entry name" value="Peptidase_M14"/>
</dbReference>
<dbReference type="PANTHER" id="PTHR11705:SF143">
    <property type="entry name" value="SLL0236 PROTEIN"/>
    <property type="match status" value="1"/>
</dbReference>
<comment type="caution">
    <text evidence="10">The sequence shown here is derived from an EMBL/GenBank/DDBJ whole genome shotgun (WGS) entry which is preliminary data.</text>
</comment>
<dbReference type="Gene3D" id="3.40.630.10">
    <property type="entry name" value="Zn peptidases"/>
    <property type="match status" value="1"/>
</dbReference>
<evidence type="ECO:0000256" key="4">
    <source>
        <dbReference type="ARBA" id="ARBA00022801"/>
    </source>
</evidence>
<dbReference type="PANTHER" id="PTHR11705">
    <property type="entry name" value="PROTEASE FAMILY M14 CARBOXYPEPTIDASE A,B"/>
    <property type="match status" value="1"/>
</dbReference>
<accession>A0AAJ0HJ82</accession>
<dbReference type="GO" id="GO:0008270">
    <property type="term" value="F:zinc ion binding"/>
    <property type="evidence" value="ECO:0007669"/>
    <property type="project" value="InterPro"/>
</dbReference>
<dbReference type="Proteomes" id="UP001275084">
    <property type="component" value="Unassembled WGS sequence"/>
</dbReference>
<dbReference type="SUPFAM" id="SSF53187">
    <property type="entry name" value="Zn-dependent exopeptidases"/>
    <property type="match status" value="1"/>
</dbReference>
<dbReference type="SMART" id="SM00631">
    <property type="entry name" value="Zn_pept"/>
    <property type="match status" value="1"/>
</dbReference>
<keyword evidence="8" id="KW-0732">Signal</keyword>
<feature type="domain" description="Peptidase M14" evidence="9">
    <location>
        <begin position="79"/>
        <end position="440"/>
    </location>
</feature>
<evidence type="ECO:0000256" key="6">
    <source>
        <dbReference type="ARBA" id="ARBA00023049"/>
    </source>
</evidence>
<reference evidence="10" key="2">
    <citation type="submission" date="2023-06" db="EMBL/GenBank/DDBJ databases">
        <authorList>
            <consortium name="Lawrence Berkeley National Laboratory"/>
            <person name="Haridas S."/>
            <person name="Hensen N."/>
            <person name="Bonometti L."/>
            <person name="Westerberg I."/>
            <person name="Brannstrom I.O."/>
            <person name="Guillou S."/>
            <person name="Cros-Aarteil S."/>
            <person name="Calhoun S."/>
            <person name="Kuo A."/>
            <person name="Mondo S."/>
            <person name="Pangilinan J."/>
            <person name="Riley R."/>
            <person name="Labutti K."/>
            <person name="Andreopoulos B."/>
            <person name="Lipzen A."/>
            <person name="Chen C."/>
            <person name="Yanf M."/>
            <person name="Daum C."/>
            <person name="Ng V."/>
            <person name="Clum A."/>
            <person name="Steindorff A."/>
            <person name="Ohm R."/>
            <person name="Martin F."/>
            <person name="Silar P."/>
            <person name="Natvig D."/>
            <person name="Lalanne C."/>
            <person name="Gautier V."/>
            <person name="Ament-Velasquez S.L."/>
            <person name="Kruys A."/>
            <person name="Hutchinson M.I."/>
            <person name="Powell A.J."/>
            <person name="Barry K."/>
            <person name="Miller A.N."/>
            <person name="Grigoriev I.V."/>
            <person name="Debuchy R."/>
            <person name="Gladieux P."/>
            <person name="Thoren M.H."/>
            <person name="Johannesson H."/>
        </authorList>
    </citation>
    <scope>NUCLEOTIDE SEQUENCE</scope>
    <source>
        <strain evidence="10">CBS 955.72</strain>
    </source>
</reference>
<dbReference type="Pfam" id="PF00246">
    <property type="entry name" value="Peptidase_M14"/>
    <property type="match status" value="1"/>
</dbReference>
<organism evidence="10 11">
    <name type="scientific">Lasiosphaeria hispida</name>
    <dbReference type="NCBI Taxonomy" id="260671"/>
    <lineage>
        <taxon>Eukaryota</taxon>
        <taxon>Fungi</taxon>
        <taxon>Dikarya</taxon>
        <taxon>Ascomycota</taxon>
        <taxon>Pezizomycotina</taxon>
        <taxon>Sordariomycetes</taxon>
        <taxon>Sordariomycetidae</taxon>
        <taxon>Sordariales</taxon>
        <taxon>Lasiosphaeriaceae</taxon>
        <taxon>Lasiosphaeria</taxon>
    </lineage>
</organism>
<dbReference type="GO" id="GO:0004181">
    <property type="term" value="F:metallocarboxypeptidase activity"/>
    <property type="evidence" value="ECO:0007669"/>
    <property type="project" value="InterPro"/>
</dbReference>
<evidence type="ECO:0000313" key="10">
    <source>
        <dbReference type="EMBL" id="KAK3353374.1"/>
    </source>
</evidence>
<evidence type="ECO:0000256" key="3">
    <source>
        <dbReference type="ARBA" id="ARBA00022670"/>
    </source>
</evidence>
<keyword evidence="4" id="KW-0378">Hydrolase</keyword>
<evidence type="ECO:0000256" key="7">
    <source>
        <dbReference type="PROSITE-ProRule" id="PRU01379"/>
    </source>
</evidence>
<feature type="chain" id="PRO_5042498411" evidence="8">
    <location>
        <begin position="17"/>
        <end position="446"/>
    </location>
</feature>